<dbReference type="Proteomes" id="UP000639772">
    <property type="component" value="Chromosome 9"/>
</dbReference>
<dbReference type="PRINTS" id="PR00463">
    <property type="entry name" value="EP450I"/>
</dbReference>
<protein>
    <recommendedName>
        <fullName evidence="17">Cytochrome P450</fullName>
    </recommendedName>
</protein>
<dbReference type="OrthoDB" id="2789670at2759"/>
<dbReference type="InterPro" id="IPR050651">
    <property type="entry name" value="Plant_Cytochrome_P450_Monoox"/>
</dbReference>
<evidence type="ECO:0000256" key="8">
    <source>
        <dbReference type="ARBA" id="ARBA00023004"/>
    </source>
</evidence>
<feature type="binding site" description="axial binding residue" evidence="10">
    <location>
        <position position="429"/>
    </location>
    <ligand>
        <name>heme</name>
        <dbReference type="ChEBI" id="CHEBI:30413"/>
    </ligand>
    <ligandPart>
        <name>Fe</name>
        <dbReference type="ChEBI" id="CHEBI:18248"/>
    </ligandPart>
</feature>
<dbReference type="Proteomes" id="UP000636800">
    <property type="component" value="Unassembled WGS sequence"/>
</dbReference>
<dbReference type="GO" id="GO:0004497">
    <property type="term" value="F:monooxygenase activity"/>
    <property type="evidence" value="ECO:0007669"/>
    <property type="project" value="UniProtKB-KW"/>
</dbReference>
<dbReference type="SUPFAM" id="SSF48264">
    <property type="entry name" value="Cytochrome P450"/>
    <property type="match status" value="1"/>
</dbReference>
<sequence length="493" mass="54698">MEPGLHDMVLLVLLCLLLTVFSMVKKQREKRRTDVSYNLPPSLPSLPVLGHIHLFAKPLHQTLADIAGRLGPVVFLRFGSRPVVVVSSPELAEVCLNTHVSGRASGSLLSFPVDLAAAAGVHEEESLLLLRGLLRETDAAEAEWSVGGAAKVELKSRLFAMAVDAMMRIVAGKRYYIYEEEEEEEEGRRRFREAVEGLFGLRKSYSVGGLLPFLRWVDAVEVGQRLPRFKGAVDGLLQELIDEHRRRRGGGVGEFEESHGRKTLISMLLSQQTAHPDSYSDTVIKEILVGFITAGTDTISNTVEWAISHLLNNPEKLKKAKAEVEELVGRHRLLRTSDVRDLPYIRCIVAETLRLHPAAPLIVADEYSNGCSVNGYDVPRGSMLLVNVYGIHRNPEHWAWQDRFVPERFQDSRAEGGVVLPFGLGRRRCPAEGLAGQAGGLVLGLMIQCLEWERVGREEVDMREEAGMTLAKATPLEALCSPRPILYQVLNGI</sequence>
<proteinExistence type="inferred from homology"/>
<feature type="chain" id="PRO_5033642939" description="Cytochrome P450" evidence="12">
    <location>
        <begin position="23"/>
        <end position="493"/>
    </location>
</feature>
<evidence type="ECO:0000313" key="14">
    <source>
        <dbReference type="EMBL" id="KAG0468570.1"/>
    </source>
</evidence>
<evidence type="ECO:0000256" key="4">
    <source>
        <dbReference type="ARBA" id="ARBA00022692"/>
    </source>
</evidence>
<gene>
    <name evidence="14" type="ORF">HPP92_017898</name>
    <name evidence="13" type="ORF">HPP92_018467</name>
</gene>
<evidence type="ECO:0000256" key="2">
    <source>
        <dbReference type="ARBA" id="ARBA00010617"/>
    </source>
</evidence>
<dbReference type="InterPro" id="IPR002401">
    <property type="entry name" value="Cyt_P450_E_grp-I"/>
</dbReference>
<dbReference type="PANTHER" id="PTHR47947:SF62">
    <property type="entry name" value="CYTOCHROME P450, FAMILY 81, SUBFAMILY D, POLYPEPTIDE 5"/>
    <property type="match status" value="1"/>
</dbReference>
<accession>A0A835QDA5</accession>
<evidence type="ECO:0000256" key="12">
    <source>
        <dbReference type="SAM" id="SignalP"/>
    </source>
</evidence>
<evidence type="ECO:0000256" key="5">
    <source>
        <dbReference type="ARBA" id="ARBA00022723"/>
    </source>
</evidence>
<keyword evidence="3 10" id="KW-0349">Heme</keyword>
<dbReference type="PRINTS" id="PR00385">
    <property type="entry name" value="P450"/>
</dbReference>
<dbReference type="AlphaFoldDB" id="A0A835QDA5"/>
<evidence type="ECO:0000256" key="3">
    <source>
        <dbReference type="ARBA" id="ARBA00022617"/>
    </source>
</evidence>
<dbReference type="GO" id="GO:0020037">
    <property type="term" value="F:heme binding"/>
    <property type="evidence" value="ECO:0007669"/>
    <property type="project" value="InterPro"/>
</dbReference>
<dbReference type="EMBL" id="JADCNM010000009">
    <property type="protein sequence ID" value="KAG0468570.1"/>
    <property type="molecule type" value="Genomic_DNA"/>
</dbReference>
<evidence type="ECO:0000256" key="1">
    <source>
        <dbReference type="ARBA" id="ARBA00004167"/>
    </source>
</evidence>
<comment type="similarity">
    <text evidence="2 11">Belongs to the cytochrome P450 family.</text>
</comment>
<evidence type="ECO:0000256" key="6">
    <source>
        <dbReference type="ARBA" id="ARBA00022989"/>
    </source>
</evidence>
<evidence type="ECO:0000256" key="11">
    <source>
        <dbReference type="RuleBase" id="RU000461"/>
    </source>
</evidence>
<feature type="signal peptide" evidence="12">
    <location>
        <begin position="1"/>
        <end position="22"/>
    </location>
</feature>
<dbReference type="InterPro" id="IPR017972">
    <property type="entry name" value="Cyt_P450_CS"/>
</dbReference>
<dbReference type="InterPro" id="IPR001128">
    <property type="entry name" value="Cyt_P450"/>
</dbReference>
<dbReference type="InterPro" id="IPR036396">
    <property type="entry name" value="Cyt_P450_sf"/>
</dbReference>
<dbReference type="PROSITE" id="PS00086">
    <property type="entry name" value="CYTOCHROME_P450"/>
    <property type="match status" value="1"/>
</dbReference>
<comment type="cofactor">
    <cofactor evidence="10">
        <name>heme</name>
        <dbReference type="ChEBI" id="CHEBI:30413"/>
    </cofactor>
</comment>
<dbReference type="GO" id="GO:0016705">
    <property type="term" value="F:oxidoreductase activity, acting on paired donors, with incorporation or reduction of molecular oxygen"/>
    <property type="evidence" value="ECO:0007669"/>
    <property type="project" value="InterPro"/>
</dbReference>
<keyword evidence="7 11" id="KW-0560">Oxidoreductase</keyword>
<keyword evidence="6" id="KW-1133">Transmembrane helix</keyword>
<evidence type="ECO:0008006" key="17">
    <source>
        <dbReference type="Google" id="ProtNLM"/>
    </source>
</evidence>
<keyword evidence="11" id="KW-0503">Monooxygenase</keyword>
<dbReference type="Gene3D" id="1.10.630.10">
    <property type="entry name" value="Cytochrome P450"/>
    <property type="match status" value="1"/>
</dbReference>
<dbReference type="GO" id="GO:0005506">
    <property type="term" value="F:iron ion binding"/>
    <property type="evidence" value="ECO:0007669"/>
    <property type="project" value="InterPro"/>
</dbReference>
<comment type="caution">
    <text evidence="14">The sequence shown here is derived from an EMBL/GenBank/DDBJ whole genome shotgun (WGS) entry which is preliminary data.</text>
</comment>
<keyword evidence="4" id="KW-0812">Transmembrane</keyword>
<keyword evidence="9" id="KW-0472">Membrane</keyword>
<evidence type="ECO:0000313" key="16">
    <source>
        <dbReference type="Proteomes" id="UP000639772"/>
    </source>
</evidence>
<evidence type="ECO:0000256" key="7">
    <source>
        <dbReference type="ARBA" id="ARBA00023002"/>
    </source>
</evidence>
<keyword evidence="5 10" id="KW-0479">Metal-binding</keyword>
<dbReference type="GO" id="GO:0016020">
    <property type="term" value="C:membrane"/>
    <property type="evidence" value="ECO:0007669"/>
    <property type="project" value="UniProtKB-SubCell"/>
</dbReference>
<dbReference type="Pfam" id="PF00067">
    <property type="entry name" value="p450"/>
    <property type="match status" value="2"/>
</dbReference>
<evidence type="ECO:0000256" key="10">
    <source>
        <dbReference type="PIRSR" id="PIRSR602401-1"/>
    </source>
</evidence>
<keyword evidence="12" id="KW-0732">Signal</keyword>
<reference evidence="15 16" key="1">
    <citation type="journal article" date="2020" name="Nat. Food">
        <title>A phased Vanilla planifolia genome enables genetic improvement of flavour and production.</title>
        <authorList>
            <person name="Hasing T."/>
            <person name="Tang H."/>
            <person name="Brym M."/>
            <person name="Khazi F."/>
            <person name="Huang T."/>
            <person name="Chambers A.H."/>
        </authorList>
    </citation>
    <scope>NUCLEOTIDE SEQUENCE [LARGE SCALE GENOMIC DNA]</scope>
    <source>
        <tissue evidence="14">Leaf</tissue>
    </source>
</reference>
<organism evidence="14 16">
    <name type="scientific">Vanilla planifolia</name>
    <name type="common">Vanilla</name>
    <dbReference type="NCBI Taxonomy" id="51239"/>
    <lineage>
        <taxon>Eukaryota</taxon>
        <taxon>Viridiplantae</taxon>
        <taxon>Streptophyta</taxon>
        <taxon>Embryophyta</taxon>
        <taxon>Tracheophyta</taxon>
        <taxon>Spermatophyta</taxon>
        <taxon>Magnoliopsida</taxon>
        <taxon>Liliopsida</taxon>
        <taxon>Asparagales</taxon>
        <taxon>Orchidaceae</taxon>
        <taxon>Vanilloideae</taxon>
        <taxon>Vanilleae</taxon>
        <taxon>Vanilla</taxon>
    </lineage>
</organism>
<evidence type="ECO:0000313" key="13">
    <source>
        <dbReference type="EMBL" id="KAG0466887.1"/>
    </source>
</evidence>
<keyword evidence="8 10" id="KW-0408">Iron</keyword>
<keyword evidence="15" id="KW-1185">Reference proteome</keyword>
<name>A0A835QDA5_VANPL</name>
<evidence type="ECO:0000256" key="9">
    <source>
        <dbReference type="ARBA" id="ARBA00023136"/>
    </source>
</evidence>
<dbReference type="EMBL" id="JADCNL010000009">
    <property type="protein sequence ID" value="KAG0466887.1"/>
    <property type="molecule type" value="Genomic_DNA"/>
</dbReference>
<dbReference type="PANTHER" id="PTHR47947">
    <property type="entry name" value="CYTOCHROME P450 82C3-RELATED"/>
    <property type="match status" value="1"/>
</dbReference>
<comment type="subcellular location">
    <subcellularLocation>
        <location evidence="1">Membrane</location>
        <topology evidence="1">Single-pass membrane protein</topology>
    </subcellularLocation>
</comment>
<evidence type="ECO:0000313" key="15">
    <source>
        <dbReference type="Proteomes" id="UP000636800"/>
    </source>
</evidence>